<dbReference type="GO" id="GO:0008408">
    <property type="term" value="F:3'-5' exonuclease activity"/>
    <property type="evidence" value="ECO:0007669"/>
    <property type="project" value="InterPro"/>
</dbReference>
<feature type="domain" description="AAA+ ATPase" evidence="1">
    <location>
        <begin position="36"/>
        <end position="181"/>
    </location>
</feature>
<dbReference type="RefSeq" id="WP_014366398.1">
    <property type="nucleotide sequence ID" value="NC_017945.3"/>
</dbReference>
<dbReference type="KEGG" id="coe:CP258_01235"/>
<dbReference type="NCBIfam" id="TIGR00678">
    <property type="entry name" value="holB"/>
    <property type="match status" value="1"/>
</dbReference>
<evidence type="ECO:0000313" key="2">
    <source>
        <dbReference type="EMBL" id="AFK15880.1"/>
    </source>
</evidence>
<dbReference type="InterPro" id="IPR027417">
    <property type="entry name" value="P-loop_NTPase"/>
</dbReference>
<dbReference type="InterPro" id="IPR003593">
    <property type="entry name" value="AAA+_ATPase"/>
</dbReference>
<evidence type="ECO:0000259" key="1">
    <source>
        <dbReference type="SMART" id="SM00382"/>
    </source>
</evidence>
<dbReference type="AlphaFoldDB" id="A0AAU8Q241"/>
<dbReference type="GO" id="GO:0006261">
    <property type="term" value="P:DNA-templated DNA replication"/>
    <property type="evidence" value="ECO:0007669"/>
    <property type="project" value="TreeGrafter"/>
</dbReference>
<dbReference type="Proteomes" id="UP000006465">
    <property type="component" value="Chromosome"/>
</dbReference>
<sequence length="400" mass="43323">MSTNDIFSHMGVSEHIAPALRTAAYAARAHEDGSAMTHAWLFTGPPGSGRSVAAVAFAAALECEDPHVAGCGRCPQCRSVMANAHADVVHIVPRELSISVETMRAEVVEPAAKRPTVGRWRVVILDNADRLTDGAANALLKTVEEPPAHTVIMLCAPSTDPTDIIPTLLSRSRHVYVPQPTTEQVVAVLTRDGSITEEDARLAAASSGGHIGRARWLARDVEAQRRRASILNMAELVFHGDQAFQAVTGIVKTVTKQVEEQLSQENDAELDKLRNSLGMGARGKGVHKALRGYEASVRDLEEKQKKRRTRAIRDSLDLSLVDLAGLYRDAIMISSHADVPRTHPDMVGLAEELAQRVSAEGLVACVDAINLCREHINHNVRPEVAFDAMIGRIRLACGTH</sequence>
<dbReference type="NCBIfam" id="NF005926">
    <property type="entry name" value="PRK07940.1"/>
    <property type="match status" value="1"/>
</dbReference>
<reference evidence="2 3" key="1">
    <citation type="journal article" date="2013" name="J. Biotechnol.">
        <title>Genome sequence of Corynebacterium pseudotuberculosis biovar equi strain 258 and prediction of antigenic targets to improve biotechnological vaccine production.</title>
        <authorList>
            <person name="Soares S.C."/>
            <person name="Trost E."/>
            <person name="Ramos R.T."/>
            <person name="Carneiro A.R."/>
            <person name="Santos A.R."/>
            <person name="Pinto A.C."/>
            <person name="Barbosa E."/>
            <person name="Aburjaile F."/>
            <person name="Ali A."/>
            <person name="Diniz C.A."/>
            <person name="Hassan S.S."/>
            <person name="Fiaux K."/>
            <person name="Guimaraes L.C."/>
            <person name="Bakhtiar S.M."/>
            <person name="Pereira U."/>
            <person name="Almeida S.S."/>
            <person name="Abreu V.A."/>
            <person name="Rocha F.S."/>
            <person name="Dorella F.A."/>
            <person name="Miyoshi A."/>
            <person name="Silva A."/>
            <person name="Azevedo V."/>
            <person name="Tauch A."/>
        </authorList>
    </citation>
    <scope>NUCLEOTIDE SEQUENCE [LARGE SCALE GENOMIC DNA]</scope>
    <source>
        <strain evidence="2 3">258</strain>
    </source>
</reference>
<keyword evidence="2" id="KW-0548">Nucleotidyltransferase</keyword>
<dbReference type="EC" id="2.7.7.7" evidence="2"/>
<dbReference type="SMART" id="SM00382">
    <property type="entry name" value="AAA"/>
    <property type="match status" value="1"/>
</dbReference>
<dbReference type="Pfam" id="PF13177">
    <property type="entry name" value="DNA_pol3_delta2"/>
    <property type="match status" value="1"/>
</dbReference>
<dbReference type="Gene3D" id="3.40.50.300">
    <property type="entry name" value="P-loop containing nucleotide triphosphate hydrolases"/>
    <property type="match status" value="1"/>
</dbReference>
<organism evidence="2 3">
    <name type="scientific">Corynebacterium pseudotuberculosis 258</name>
    <dbReference type="NCBI Taxonomy" id="1168865"/>
    <lineage>
        <taxon>Bacteria</taxon>
        <taxon>Bacillati</taxon>
        <taxon>Actinomycetota</taxon>
        <taxon>Actinomycetes</taxon>
        <taxon>Mycobacteriales</taxon>
        <taxon>Corynebacteriaceae</taxon>
        <taxon>Corynebacterium</taxon>
    </lineage>
</organism>
<dbReference type="InterPro" id="IPR004622">
    <property type="entry name" value="DNA_pol_HolB"/>
</dbReference>
<dbReference type="EMBL" id="CP003540">
    <property type="protein sequence ID" value="AFK15880.1"/>
    <property type="molecule type" value="Genomic_DNA"/>
</dbReference>
<dbReference type="PANTHER" id="PTHR11669">
    <property type="entry name" value="REPLICATION FACTOR C / DNA POLYMERASE III GAMMA-TAU SUBUNIT"/>
    <property type="match status" value="1"/>
</dbReference>
<dbReference type="InterPro" id="IPR050238">
    <property type="entry name" value="DNA_Rep/Repair_Clamp_Loader"/>
</dbReference>
<keyword evidence="2" id="KW-0808">Transferase</keyword>
<dbReference type="SUPFAM" id="SSF52540">
    <property type="entry name" value="P-loop containing nucleoside triphosphate hydrolases"/>
    <property type="match status" value="1"/>
</dbReference>
<protein>
    <submittedName>
        <fullName evidence="2">DNA polymerase III subunit delta</fullName>
        <ecNumber evidence="2">2.7.7.7</ecNumber>
    </submittedName>
</protein>
<dbReference type="GO" id="GO:0003887">
    <property type="term" value="F:DNA-directed DNA polymerase activity"/>
    <property type="evidence" value="ECO:0007669"/>
    <property type="project" value="UniProtKB-EC"/>
</dbReference>
<proteinExistence type="predicted"/>
<name>A0AAU8Q241_CORPS</name>
<gene>
    <name evidence="2" type="ORF">CP258_01235</name>
</gene>
<accession>A0AAU8Q241</accession>
<evidence type="ECO:0000313" key="3">
    <source>
        <dbReference type="Proteomes" id="UP000006465"/>
    </source>
</evidence>
<dbReference type="PANTHER" id="PTHR11669:SF8">
    <property type="entry name" value="DNA POLYMERASE III SUBUNIT DELTA"/>
    <property type="match status" value="1"/>
</dbReference>